<evidence type="ECO:0000313" key="1">
    <source>
        <dbReference type="EMBL" id="GLC59513.1"/>
    </source>
</evidence>
<sequence length="256" mass="26830">MSPPVGLLPPAVSVAPSAPAMPPVLTGTLSICRNPFSFCPRLGISSTVAVTPSALVYPFITASTLSCTCLVLQPPLDPQENSTRQVQDSVDAVMNGYTRAEGVTATVEEIPSRGQKLNGFRQILKVPVSTGGMAGADGATETAGGSSPTGGDMEMSDRVAGMGSPVRRVFVCFADKEADIGVARSAFIGGTALPRKTLPWVVGDNLTPTGRVARHAASRDSKALEAGSMRPRWRDRAQISVVPLGERVPWLYTAEH</sequence>
<dbReference type="Proteomes" id="UP001165080">
    <property type="component" value="Unassembled WGS sequence"/>
</dbReference>
<keyword evidence="2" id="KW-1185">Reference proteome</keyword>
<dbReference type="EMBL" id="BRXU01000028">
    <property type="protein sequence ID" value="GLC59513.1"/>
    <property type="molecule type" value="Genomic_DNA"/>
</dbReference>
<reference evidence="1 2" key="1">
    <citation type="journal article" date="2023" name="Commun. Biol.">
        <title>Reorganization of the ancestral sex-determining regions during the evolution of trioecy in Pleodorina starrii.</title>
        <authorList>
            <person name="Takahashi K."/>
            <person name="Suzuki S."/>
            <person name="Kawai-Toyooka H."/>
            <person name="Yamamoto K."/>
            <person name="Hamaji T."/>
            <person name="Ootsuki R."/>
            <person name="Yamaguchi H."/>
            <person name="Kawachi M."/>
            <person name="Higashiyama T."/>
            <person name="Nozaki H."/>
        </authorList>
    </citation>
    <scope>NUCLEOTIDE SEQUENCE [LARGE SCALE GENOMIC DNA]</scope>
    <source>
        <strain evidence="1 2">NIES-4479</strain>
    </source>
</reference>
<evidence type="ECO:0000313" key="2">
    <source>
        <dbReference type="Proteomes" id="UP001165080"/>
    </source>
</evidence>
<accession>A0A9W6BWI3</accession>
<gene>
    <name evidence="1" type="primary">PLESTBF000726</name>
    <name evidence="1" type="ORF">PLESTB_001495400</name>
</gene>
<dbReference type="AlphaFoldDB" id="A0A9W6BWI3"/>
<protein>
    <submittedName>
        <fullName evidence="1">Uncharacterized protein</fullName>
    </submittedName>
</protein>
<name>A0A9W6BWI3_9CHLO</name>
<comment type="caution">
    <text evidence="1">The sequence shown here is derived from an EMBL/GenBank/DDBJ whole genome shotgun (WGS) entry which is preliminary data.</text>
</comment>
<proteinExistence type="predicted"/>
<organism evidence="1 2">
    <name type="scientific">Pleodorina starrii</name>
    <dbReference type="NCBI Taxonomy" id="330485"/>
    <lineage>
        <taxon>Eukaryota</taxon>
        <taxon>Viridiplantae</taxon>
        <taxon>Chlorophyta</taxon>
        <taxon>core chlorophytes</taxon>
        <taxon>Chlorophyceae</taxon>
        <taxon>CS clade</taxon>
        <taxon>Chlamydomonadales</taxon>
        <taxon>Volvocaceae</taxon>
        <taxon>Pleodorina</taxon>
    </lineage>
</organism>